<dbReference type="EMBL" id="WJXW01000013">
    <property type="protein sequence ID" value="KAF9730847.1"/>
    <property type="molecule type" value="Genomic_DNA"/>
</dbReference>
<name>A0A9P6G833_9PLEO</name>
<sequence length="174" mass="19876">MSPLNSSLPLVSASNNTEKVGATQHTGIQLRWVPLLFFAIIVTLIIIIIVMPKSWMINLYNRIGRASKHCPKIASRPRRIFSFFSSRSCGDEQQLSIETSSRQRRERDASFIDVHLREIRGFQQPELQKVERPEPAVSGGIGPPLPVLHRDKVWRSFRPKRFLGSRTLGVLRYS</sequence>
<keyword evidence="1" id="KW-0812">Transmembrane</keyword>
<proteinExistence type="predicted"/>
<evidence type="ECO:0000256" key="1">
    <source>
        <dbReference type="SAM" id="Phobius"/>
    </source>
</evidence>
<feature type="transmembrane region" description="Helical" evidence="1">
    <location>
        <begin position="32"/>
        <end position="52"/>
    </location>
</feature>
<dbReference type="Proteomes" id="UP000756921">
    <property type="component" value="Unassembled WGS sequence"/>
</dbReference>
<evidence type="ECO:0000313" key="3">
    <source>
        <dbReference type="Proteomes" id="UP000756921"/>
    </source>
</evidence>
<comment type="caution">
    <text evidence="2">The sequence shown here is derived from an EMBL/GenBank/DDBJ whole genome shotgun (WGS) entry which is preliminary data.</text>
</comment>
<gene>
    <name evidence="2" type="ORF">PMIN01_10805</name>
</gene>
<dbReference type="AlphaFoldDB" id="A0A9P6G833"/>
<evidence type="ECO:0000313" key="2">
    <source>
        <dbReference type="EMBL" id="KAF9730847.1"/>
    </source>
</evidence>
<dbReference type="OrthoDB" id="3798920at2759"/>
<accession>A0A9P6G833</accession>
<keyword evidence="3" id="KW-1185">Reference proteome</keyword>
<reference evidence="2" key="1">
    <citation type="journal article" date="2020" name="Mol. Plant Microbe Interact.">
        <title>Genome Sequence of the Biocontrol Agent Coniothyrium minitans strain Conio (IMI 134523).</title>
        <authorList>
            <person name="Patel D."/>
            <person name="Shittu T.A."/>
            <person name="Baroncelli R."/>
            <person name="Muthumeenakshi S."/>
            <person name="Osborne T.H."/>
            <person name="Janganan T.K."/>
            <person name="Sreenivasaprasad S."/>
        </authorList>
    </citation>
    <scope>NUCLEOTIDE SEQUENCE</scope>
    <source>
        <strain evidence="2">Conio</strain>
    </source>
</reference>
<organism evidence="2 3">
    <name type="scientific">Paraphaeosphaeria minitans</name>
    <dbReference type="NCBI Taxonomy" id="565426"/>
    <lineage>
        <taxon>Eukaryota</taxon>
        <taxon>Fungi</taxon>
        <taxon>Dikarya</taxon>
        <taxon>Ascomycota</taxon>
        <taxon>Pezizomycotina</taxon>
        <taxon>Dothideomycetes</taxon>
        <taxon>Pleosporomycetidae</taxon>
        <taxon>Pleosporales</taxon>
        <taxon>Massarineae</taxon>
        <taxon>Didymosphaeriaceae</taxon>
        <taxon>Paraphaeosphaeria</taxon>
    </lineage>
</organism>
<keyword evidence="1" id="KW-0472">Membrane</keyword>
<protein>
    <submittedName>
        <fullName evidence="2">Uncharacterized protein</fullName>
    </submittedName>
</protein>
<keyword evidence="1" id="KW-1133">Transmembrane helix</keyword>